<evidence type="ECO:0000313" key="2">
    <source>
        <dbReference type="Proteomes" id="UP000826195"/>
    </source>
</evidence>
<reference evidence="1 2" key="1">
    <citation type="journal article" date="2021" name="J. Hered.">
        <title>A chromosome-level genome assembly of the parasitoid wasp, Cotesia glomerata (Hymenoptera: Braconidae).</title>
        <authorList>
            <person name="Pinto B.J."/>
            <person name="Weis J.J."/>
            <person name="Gamble T."/>
            <person name="Ode P.J."/>
            <person name="Paul R."/>
            <person name="Zaspel J.M."/>
        </authorList>
    </citation>
    <scope>NUCLEOTIDE SEQUENCE [LARGE SCALE GENOMIC DNA]</scope>
    <source>
        <strain evidence="1">CgM1</strain>
    </source>
</reference>
<dbReference type="InterPro" id="IPR016024">
    <property type="entry name" value="ARM-type_fold"/>
</dbReference>
<name>A0AAV7IU49_COTGL</name>
<gene>
    <name evidence="1" type="ORF">KQX54_002585</name>
</gene>
<evidence type="ECO:0000313" key="1">
    <source>
        <dbReference type="EMBL" id="KAH0560223.1"/>
    </source>
</evidence>
<sequence>MIIEEIRKKLLSTNHFKKASGVEELQRQLSNAKTRKLFIIETISADIAVVLTSILALRNDNLQRSILTCWEILSEDEYFYKNNVATTVIMKILETGTLIAVNQTKEQPILLTMAHTLALLFRRFINEDERVLDEQLNSDSDDSSTSDFNKRLEISKKIFNLSCEKMLEIVIPNFKEWMLKSTSVDSDKFLPDALTHLIEILLKVGIEKCYMCHPALVVTVLKNPIFPREIRHQVVKLWLKTDGDVYTLVDADHRDVVVDSLIHALKTGCRNVVRRASKDLIEIAKDTNPMNFDFMPNIWEQIFDSLITYKDENEHNFEGFLKLAEKLMTNDLSIIFAMRSVVKFTTFFSCNNKVNSNIKILLINLTNKMFSILANADESIVISSTIFEKNILNEIRDQAFKSANNDLAAACLKCLANIIIILIPVSKKLSQPLIITSSELIDTLSKDLKVSMKVLGLLNNLCFNYENYSDCVIIGFGENNVKSDIYEIYDLLIEIHNKVMSIEWKTTFDCLTNFLIFVKKNYPVAIRDCCENISIHLTIIKTIDSRYVGTEFIKFVNLWLEQGIKFHCSFIDGTFELNRMKIISQDNFCFESTFEKALKHLKIYIKNLDASHSISTALLENLNLKLNIL</sequence>
<dbReference type="EMBL" id="JAHXZJ010000374">
    <property type="protein sequence ID" value="KAH0560223.1"/>
    <property type="molecule type" value="Genomic_DNA"/>
</dbReference>
<dbReference type="AlphaFoldDB" id="A0AAV7IU49"/>
<comment type="caution">
    <text evidence="1">The sequence shown here is derived from an EMBL/GenBank/DDBJ whole genome shotgun (WGS) entry which is preliminary data.</text>
</comment>
<proteinExistence type="predicted"/>
<keyword evidence="2" id="KW-1185">Reference proteome</keyword>
<protein>
    <submittedName>
        <fullName evidence="1">Uncharacterized protein</fullName>
    </submittedName>
</protein>
<organism evidence="1 2">
    <name type="scientific">Cotesia glomerata</name>
    <name type="common">Lepidopteran parasitic wasp</name>
    <name type="synonym">Apanteles glomeratus</name>
    <dbReference type="NCBI Taxonomy" id="32391"/>
    <lineage>
        <taxon>Eukaryota</taxon>
        <taxon>Metazoa</taxon>
        <taxon>Ecdysozoa</taxon>
        <taxon>Arthropoda</taxon>
        <taxon>Hexapoda</taxon>
        <taxon>Insecta</taxon>
        <taxon>Pterygota</taxon>
        <taxon>Neoptera</taxon>
        <taxon>Endopterygota</taxon>
        <taxon>Hymenoptera</taxon>
        <taxon>Apocrita</taxon>
        <taxon>Ichneumonoidea</taxon>
        <taxon>Braconidae</taxon>
        <taxon>Microgastrinae</taxon>
        <taxon>Cotesia</taxon>
    </lineage>
</organism>
<dbReference type="Proteomes" id="UP000826195">
    <property type="component" value="Unassembled WGS sequence"/>
</dbReference>
<accession>A0AAV7IU49</accession>
<dbReference type="SUPFAM" id="SSF48371">
    <property type="entry name" value="ARM repeat"/>
    <property type="match status" value="1"/>
</dbReference>